<comment type="catalytic activity">
    <reaction evidence="13">
        <text>L-threonyl-[protein] + ATP = O-phospho-L-threonyl-[protein] + ADP + H(+)</text>
        <dbReference type="Rhea" id="RHEA:46608"/>
        <dbReference type="Rhea" id="RHEA-COMP:11060"/>
        <dbReference type="Rhea" id="RHEA-COMP:11605"/>
        <dbReference type="ChEBI" id="CHEBI:15378"/>
        <dbReference type="ChEBI" id="CHEBI:30013"/>
        <dbReference type="ChEBI" id="CHEBI:30616"/>
        <dbReference type="ChEBI" id="CHEBI:61977"/>
        <dbReference type="ChEBI" id="CHEBI:456216"/>
        <dbReference type="EC" id="2.7.11.1"/>
    </reaction>
</comment>
<accession>A0A6I9NRX7</accession>
<evidence type="ECO:0000256" key="1">
    <source>
        <dbReference type="ARBA" id="ARBA00004496"/>
    </source>
</evidence>
<keyword evidence="10" id="KW-0418">Kinase</keyword>
<dbReference type="FunFam" id="1.10.260.100:FF:000004">
    <property type="entry name" value="Putative stress-induced-phosphoprotein 1"/>
    <property type="match status" value="1"/>
</dbReference>
<dbReference type="GO" id="GO:0004674">
    <property type="term" value="F:protein serine/threonine kinase activity"/>
    <property type="evidence" value="ECO:0007669"/>
    <property type="project" value="UniProtKB-KW"/>
</dbReference>
<dbReference type="PANTHER" id="PTHR22904">
    <property type="entry name" value="TPR REPEAT CONTAINING PROTEIN"/>
    <property type="match status" value="1"/>
</dbReference>
<evidence type="ECO:0000256" key="15">
    <source>
        <dbReference type="PROSITE-ProRule" id="PRU00339"/>
    </source>
</evidence>
<dbReference type="PROSITE" id="PS50005">
    <property type="entry name" value="TPR"/>
    <property type="match status" value="2"/>
</dbReference>
<dbReference type="EC" id="2.7.11.1" evidence="3"/>
<dbReference type="KEGG" id="ncc:104952537"/>
<evidence type="ECO:0000256" key="14">
    <source>
        <dbReference type="ARBA" id="ARBA00048679"/>
    </source>
</evidence>
<dbReference type="Gene3D" id="3.30.200.20">
    <property type="entry name" value="Phosphorylase Kinase, domain 1"/>
    <property type="match status" value="1"/>
</dbReference>
<dbReference type="FunFam" id="3.30.200.20:FF:000686">
    <property type="entry name" value="Ribosomal protein S6 kinase"/>
    <property type="match status" value="1"/>
</dbReference>
<evidence type="ECO:0000256" key="7">
    <source>
        <dbReference type="ARBA" id="ARBA00022679"/>
    </source>
</evidence>
<keyword evidence="7" id="KW-0808">Transferase</keyword>
<dbReference type="PROSITE" id="PS00108">
    <property type="entry name" value="PROTEIN_KINASE_ST"/>
    <property type="match status" value="1"/>
</dbReference>
<dbReference type="InterPro" id="IPR008271">
    <property type="entry name" value="Ser/Thr_kinase_AS"/>
</dbReference>
<dbReference type="Pfam" id="PF13414">
    <property type="entry name" value="TPR_11"/>
    <property type="match status" value="1"/>
</dbReference>
<dbReference type="PROSITE" id="PS50011">
    <property type="entry name" value="PROTEIN_KINASE_DOM"/>
    <property type="match status" value="1"/>
</dbReference>
<evidence type="ECO:0000256" key="17">
    <source>
        <dbReference type="RuleBase" id="RU000304"/>
    </source>
</evidence>
<dbReference type="GO" id="GO:0005737">
    <property type="term" value="C:cytoplasm"/>
    <property type="evidence" value="ECO:0007669"/>
    <property type="project" value="UniProtKB-SubCell"/>
</dbReference>
<dbReference type="SUPFAM" id="SSF56112">
    <property type="entry name" value="Protein kinase-like (PK-like)"/>
    <property type="match status" value="1"/>
</dbReference>
<feature type="region of interest" description="Disordered" evidence="18">
    <location>
        <begin position="387"/>
        <end position="436"/>
    </location>
</feature>
<dbReference type="InterPro" id="IPR041243">
    <property type="entry name" value="STI1/HOP_DP"/>
</dbReference>
<evidence type="ECO:0000256" key="9">
    <source>
        <dbReference type="ARBA" id="ARBA00022741"/>
    </source>
</evidence>
<proteinExistence type="inferred from homology"/>
<dbReference type="Gene3D" id="1.10.510.10">
    <property type="entry name" value="Transferase(Phosphotransferase) domain 1"/>
    <property type="match status" value="1"/>
</dbReference>
<dbReference type="InterPro" id="IPR011009">
    <property type="entry name" value="Kinase-like_dom_sf"/>
</dbReference>
<gene>
    <name evidence="21" type="primary">LOC104952537</name>
</gene>
<dbReference type="InterPro" id="IPR011990">
    <property type="entry name" value="TPR-like_helical_dom_sf"/>
</dbReference>
<feature type="compositionally biased region" description="Pro residues" evidence="18">
    <location>
        <begin position="395"/>
        <end position="409"/>
    </location>
</feature>
<keyword evidence="6" id="KW-0597">Phosphoprotein</keyword>
<dbReference type="Proteomes" id="UP000504611">
    <property type="component" value="Unplaced"/>
</dbReference>
<dbReference type="InterPro" id="IPR000719">
    <property type="entry name" value="Prot_kinase_dom"/>
</dbReference>
<dbReference type="SMART" id="SM00220">
    <property type="entry name" value="S_TKc"/>
    <property type="match status" value="1"/>
</dbReference>
<evidence type="ECO:0000256" key="13">
    <source>
        <dbReference type="ARBA" id="ARBA00047899"/>
    </source>
</evidence>
<evidence type="ECO:0000256" key="3">
    <source>
        <dbReference type="ARBA" id="ARBA00012513"/>
    </source>
</evidence>
<dbReference type="GeneID" id="104952537"/>
<dbReference type="InterPro" id="IPR017441">
    <property type="entry name" value="Protein_kinase_ATP_BS"/>
</dbReference>
<feature type="repeat" description="TPR" evidence="15">
    <location>
        <begin position="202"/>
        <end position="235"/>
    </location>
</feature>
<keyword evidence="20" id="KW-1185">Reference proteome</keyword>
<keyword evidence="12 16" id="KW-0067">ATP-binding</keyword>
<dbReference type="PROSITE" id="PS00107">
    <property type="entry name" value="PROTEIN_KINASE_ATP"/>
    <property type="match status" value="1"/>
</dbReference>
<keyword evidence="5 17" id="KW-0723">Serine/threonine-protein kinase</keyword>
<comment type="subcellular location">
    <subcellularLocation>
        <location evidence="1">Cytoplasm</location>
    </subcellularLocation>
</comment>
<dbReference type="FunFam" id="1.10.510.10:FF:000551">
    <property type="entry name" value="Non-specific serine/threonine protein kinase"/>
    <property type="match status" value="1"/>
</dbReference>
<feature type="repeat" description="TPR" evidence="15">
    <location>
        <begin position="422"/>
        <end position="455"/>
    </location>
</feature>
<dbReference type="Pfam" id="PF13181">
    <property type="entry name" value="TPR_8"/>
    <property type="match status" value="1"/>
</dbReference>
<dbReference type="GO" id="GO:0005524">
    <property type="term" value="F:ATP binding"/>
    <property type="evidence" value="ECO:0007669"/>
    <property type="project" value="UniProtKB-UniRule"/>
</dbReference>
<keyword evidence="9 16" id="KW-0547">Nucleotide-binding</keyword>
<dbReference type="AlphaFoldDB" id="A0A6I9NRX7"/>
<reference evidence="21" key="1">
    <citation type="submission" date="2025-08" db="UniProtKB">
        <authorList>
            <consortium name="RefSeq"/>
        </authorList>
    </citation>
    <scope>IDENTIFICATION</scope>
    <source>
        <tissue evidence="21">Muscle</tissue>
    </source>
</reference>
<name>A0A6I9NRX7_9TELE</name>
<dbReference type="Gene3D" id="1.10.260.100">
    <property type="match status" value="1"/>
</dbReference>
<evidence type="ECO:0000256" key="5">
    <source>
        <dbReference type="ARBA" id="ARBA00022527"/>
    </source>
</evidence>
<dbReference type="FunFam" id="1.25.40.10:FF:000020">
    <property type="entry name" value="Stress-induced phosphoprotein 1"/>
    <property type="match status" value="1"/>
</dbReference>
<dbReference type="Gene3D" id="1.25.40.10">
    <property type="entry name" value="Tetratricopeptide repeat domain"/>
    <property type="match status" value="2"/>
</dbReference>
<evidence type="ECO:0000256" key="2">
    <source>
        <dbReference type="ARBA" id="ARBA00009804"/>
    </source>
</evidence>
<feature type="domain" description="Protein kinase" evidence="19">
    <location>
        <begin position="44"/>
        <end position="373"/>
    </location>
</feature>
<dbReference type="Pfam" id="PF17830">
    <property type="entry name" value="STI1-HOP_DP"/>
    <property type="match status" value="1"/>
</dbReference>
<keyword evidence="8" id="KW-0677">Repeat</keyword>
<evidence type="ECO:0000256" key="6">
    <source>
        <dbReference type="ARBA" id="ARBA00022553"/>
    </source>
</evidence>
<evidence type="ECO:0000313" key="21">
    <source>
        <dbReference type="RefSeq" id="XP_010777678.1"/>
    </source>
</evidence>
<dbReference type="PANTHER" id="PTHR22904:SF523">
    <property type="entry name" value="STRESS-INDUCED-PHOSPHOPROTEIN 1"/>
    <property type="match status" value="1"/>
</dbReference>
<feature type="binding site" evidence="16">
    <location>
        <position position="76"/>
    </location>
    <ligand>
        <name>ATP</name>
        <dbReference type="ChEBI" id="CHEBI:30616"/>
    </ligand>
</feature>
<evidence type="ECO:0000256" key="12">
    <source>
        <dbReference type="ARBA" id="ARBA00022840"/>
    </source>
</evidence>
<evidence type="ECO:0000256" key="18">
    <source>
        <dbReference type="SAM" id="MobiDB-lite"/>
    </source>
</evidence>
<dbReference type="OrthoDB" id="2423701at2759"/>
<feature type="compositionally biased region" description="Basic and acidic residues" evidence="18">
    <location>
        <begin position="410"/>
        <end position="436"/>
    </location>
</feature>
<evidence type="ECO:0000256" key="11">
    <source>
        <dbReference type="ARBA" id="ARBA00022803"/>
    </source>
</evidence>
<organism evidence="20 21">
    <name type="scientific">Notothenia coriiceps</name>
    <name type="common">black rockcod</name>
    <dbReference type="NCBI Taxonomy" id="8208"/>
    <lineage>
        <taxon>Eukaryota</taxon>
        <taxon>Metazoa</taxon>
        <taxon>Chordata</taxon>
        <taxon>Craniata</taxon>
        <taxon>Vertebrata</taxon>
        <taxon>Euteleostomi</taxon>
        <taxon>Actinopterygii</taxon>
        <taxon>Neopterygii</taxon>
        <taxon>Teleostei</taxon>
        <taxon>Neoteleostei</taxon>
        <taxon>Acanthomorphata</taxon>
        <taxon>Eupercaria</taxon>
        <taxon>Perciformes</taxon>
        <taxon>Notothenioidei</taxon>
        <taxon>Nototheniidae</taxon>
        <taxon>Notothenia</taxon>
    </lineage>
</organism>
<comment type="similarity">
    <text evidence="2">Belongs to the protein kinase superfamily. AGC Ser/Thr protein kinase family. S6 kinase subfamily.</text>
</comment>
<evidence type="ECO:0000256" key="4">
    <source>
        <dbReference type="ARBA" id="ARBA00022490"/>
    </source>
</evidence>
<dbReference type="Pfam" id="PF00069">
    <property type="entry name" value="Pkinase"/>
    <property type="match status" value="1"/>
</dbReference>
<comment type="catalytic activity">
    <reaction evidence="14">
        <text>L-seryl-[protein] + ATP = O-phospho-L-seryl-[protein] + ADP + H(+)</text>
        <dbReference type="Rhea" id="RHEA:17989"/>
        <dbReference type="Rhea" id="RHEA-COMP:9863"/>
        <dbReference type="Rhea" id="RHEA-COMP:11604"/>
        <dbReference type="ChEBI" id="CHEBI:15378"/>
        <dbReference type="ChEBI" id="CHEBI:29999"/>
        <dbReference type="ChEBI" id="CHEBI:30616"/>
        <dbReference type="ChEBI" id="CHEBI:83421"/>
        <dbReference type="ChEBI" id="CHEBI:456216"/>
        <dbReference type="EC" id="2.7.11.1"/>
    </reaction>
</comment>
<dbReference type="Pfam" id="PF00515">
    <property type="entry name" value="TPR_1"/>
    <property type="match status" value="1"/>
</dbReference>
<dbReference type="GO" id="GO:0051879">
    <property type="term" value="F:Hsp90 protein binding"/>
    <property type="evidence" value="ECO:0007669"/>
    <property type="project" value="TreeGrafter"/>
</dbReference>
<sequence>MSGDASDSSDDSDTKTNEKACTVKHQITNANLTGHTEKVGMENFELLKVLGTGAYGKVFLVRKNTGHDVGQLYAMKVLKKAAIVQKAKTTEHTRTERQVLEHIRQSPFLVTLHYAFQTQSKLHLILDYVSGGEMFTHLYQRDHFPEEAVRIYIGEIILALEHLHKLGIVYRDIKLENILLDNEGHVVLTDFGLSKEFLEEEVSALKDQGNKALSAGNIDEAVRCYTEALALDPSNHVLFSNRSAAYAKKGNYENALQDACQTIKIKSDWGKGYSRKAAALEFLGRLEDAKATYQEGLRQEPTNQQLKEGLQNIEARLAEKSMMNPFAMPNLYQKLETDSRTRELLSDPSYRELLEQLRSKPSELGTKLQDPRVMTTLSVLLGLNLSEMDEEEETTPPPPPKPKDTQPPPPRDEDLPENKRKAVREKELGNTAYKNKDFEEALKHYEEAVKHDPSNMTYISNQGAVYFEKGDFEKCRELCEKAIDVGRENREDYRQIAK</sequence>
<dbReference type="SUPFAM" id="SSF48452">
    <property type="entry name" value="TPR-like"/>
    <property type="match status" value="2"/>
</dbReference>
<evidence type="ECO:0000256" key="8">
    <source>
        <dbReference type="ARBA" id="ARBA00022737"/>
    </source>
</evidence>
<dbReference type="InterPro" id="IPR019734">
    <property type="entry name" value="TPR_rpt"/>
</dbReference>
<evidence type="ECO:0000256" key="16">
    <source>
        <dbReference type="PROSITE-ProRule" id="PRU10141"/>
    </source>
</evidence>
<keyword evidence="4" id="KW-0963">Cytoplasm</keyword>
<protein>
    <recommendedName>
        <fullName evidence="3">non-specific serine/threonine protein kinase</fullName>
        <ecNumber evidence="3">2.7.11.1</ecNumber>
    </recommendedName>
</protein>
<dbReference type="SMART" id="SM00028">
    <property type="entry name" value="TPR"/>
    <property type="match status" value="5"/>
</dbReference>
<dbReference type="RefSeq" id="XP_010777678.1">
    <property type="nucleotide sequence ID" value="XM_010779376.1"/>
</dbReference>
<evidence type="ECO:0000259" key="19">
    <source>
        <dbReference type="PROSITE" id="PS50011"/>
    </source>
</evidence>
<evidence type="ECO:0000256" key="10">
    <source>
        <dbReference type="ARBA" id="ARBA00022777"/>
    </source>
</evidence>
<evidence type="ECO:0000313" key="20">
    <source>
        <dbReference type="Proteomes" id="UP000504611"/>
    </source>
</evidence>
<keyword evidence="11 15" id="KW-0802">TPR repeat</keyword>